<gene>
    <name evidence="4" type="ORF">PV06_07197</name>
</gene>
<dbReference type="SUPFAM" id="SSF50129">
    <property type="entry name" value="GroES-like"/>
    <property type="match status" value="1"/>
</dbReference>
<keyword evidence="5" id="KW-1185">Reference proteome</keyword>
<dbReference type="Gene3D" id="3.40.50.720">
    <property type="entry name" value="NAD(P)-binding Rossmann-like Domain"/>
    <property type="match status" value="1"/>
</dbReference>
<reference evidence="4 5" key="1">
    <citation type="submission" date="2015-01" db="EMBL/GenBank/DDBJ databases">
        <title>The Genome Sequence of Exophiala oligosperma CBS72588.</title>
        <authorList>
            <consortium name="The Broad Institute Genomics Platform"/>
            <person name="Cuomo C."/>
            <person name="de Hoog S."/>
            <person name="Gorbushina A."/>
            <person name="Stielow B."/>
            <person name="Teixiera M."/>
            <person name="Abouelleil A."/>
            <person name="Chapman S.B."/>
            <person name="Priest M."/>
            <person name="Young S.K."/>
            <person name="Wortman J."/>
            <person name="Nusbaum C."/>
            <person name="Birren B."/>
        </authorList>
    </citation>
    <scope>NUCLEOTIDE SEQUENCE [LARGE SCALE GENOMIC DNA]</scope>
    <source>
        <strain evidence="4 5">CBS 72588</strain>
    </source>
</reference>
<dbReference type="InterPro" id="IPR013154">
    <property type="entry name" value="ADH-like_N"/>
</dbReference>
<name>A0A0D2DGX2_9EURO</name>
<dbReference type="InterPro" id="IPR036291">
    <property type="entry name" value="NAD(P)-bd_dom_sf"/>
</dbReference>
<dbReference type="GO" id="GO:0016651">
    <property type="term" value="F:oxidoreductase activity, acting on NAD(P)H"/>
    <property type="evidence" value="ECO:0007669"/>
    <property type="project" value="InterPro"/>
</dbReference>
<dbReference type="PANTHER" id="PTHR45348:SF2">
    <property type="entry name" value="ZINC-TYPE ALCOHOL DEHYDROGENASE-LIKE PROTEIN C2E1P3.01"/>
    <property type="match status" value="1"/>
</dbReference>
<dbReference type="Proteomes" id="UP000053342">
    <property type="component" value="Unassembled WGS sequence"/>
</dbReference>
<protein>
    <recommendedName>
        <fullName evidence="3">Enoyl reductase (ER) domain-containing protein</fullName>
    </recommendedName>
</protein>
<dbReference type="RefSeq" id="XP_016261876.1">
    <property type="nucleotide sequence ID" value="XM_016408396.1"/>
</dbReference>
<feature type="domain" description="Enoyl reductase (ER)" evidence="3">
    <location>
        <begin position="9"/>
        <end position="340"/>
    </location>
</feature>
<dbReference type="VEuPathDB" id="FungiDB:PV06_07197"/>
<dbReference type="AlphaFoldDB" id="A0A0D2DGX2"/>
<dbReference type="PANTHER" id="PTHR45348">
    <property type="entry name" value="HYPOTHETICAL OXIDOREDUCTASE (EUROFUNG)"/>
    <property type="match status" value="1"/>
</dbReference>
<accession>A0A0D2DGX2</accession>
<comment type="similarity">
    <text evidence="1">Belongs to the zinc-containing alcohol dehydrogenase family.</text>
</comment>
<dbReference type="STRING" id="215243.A0A0D2DGX2"/>
<dbReference type="SMART" id="SM00829">
    <property type="entry name" value="PKS_ER"/>
    <property type="match status" value="1"/>
</dbReference>
<dbReference type="Pfam" id="PF00107">
    <property type="entry name" value="ADH_zinc_N"/>
    <property type="match status" value="1"/>
</dbReference>
<dbReference type="Pfam" id="PF08240">
    <property type="entry name" value="ADH_N"/>
    <property type="match status" value="1"/>
</dbReference>
<evidence type="ECO:0000256" key="1">
    <source>
        <dbReference type="ARBA" id="ARBA00008072"/>
    </source>
</evidence>
<evidence type="ECO:0000313" key="4">
    <source>
        <dbReference type="EMBL" id="KIW41660.1"/>
    </source>
</evidence>
<dbReference type="InterPro" id="IPR047122">
    <property type="entry name" value="Trans-enoyl_RdTase-like"/>
</dbReference>
<evidence type="ECO:0000256" key="2">
    <source>
        <dbReference type="ARBA" id="ARBA00023002"/>
    </source>
</evidence>
<keyword evidence="2" id="KW-0560">Oxidoreductase</keyword>
<dbReference type="Gene3D" id="3.90.180.10">
    <property type="entry name" value="Medium-chain alcohol dehydrogenases, catalytic domain"/>
    <property type="match status" value="1"/>
</dbReference>
<dbReference type="InterPro" id="IPR013149">
    <property type="entry name" value="ADH-like_C"/>
</dbReference>
<evidence type="ECO:0000313" key="5">
    <source>
        <dbReference type="Proteomes" id="UP000053342"/>
    </source>
</evidence>
<dbReference type="OrthoDB" id="48317at2759"/>
<dbReference type="GeneID" id="27359271"/>
<dbReference type="EMBL" id="KN847337">
    <property type="protein sequence ID" value="KIW41660.1"/>
    <property type="molecule type" value="Genomic_DNA"/>
</dbReference>
<dbReference type="SUPFAM" id="SSF51735">
    <property type="entry name" value="NAD(P)-binding Rossmann-fold domains"/>
    <property type="match status" value="1"/>
</dbReference>
<sequence>MKAVVYRGKQAVVEGDRPIPKLRDDYLLVKVAAVALNPTDWKHVAGDMAAEGGLIGCDFSGYVEEVGSAVTKSWSKGDRVMGVAHGGNFVQPDDGSFAEYIVAKGDVQIKMPDGLTFEQAATVPLGAFTVGQGLYQQALKLNLPTDPVKTGEYVLIYGGSTATGALGVQYATLSGYKVITTCSPRNFDYVKSLGATEAFDYNDPEGAKKIRELTGNKLRYAWDTVSEANSPQFCADALSSEAGCVYGSILPVKFPRDDVEATGTLMYSIFGEAFEFRGTKIPAVPADFEFAKKFAAVTEKLLAEGKLKPHAQQVGSGGLEGVLQGLEDLKAGKVSGKKLVYKI</sequence>
<dbReference type="HOGENOM" id="CLU_026673_16_1_1"/>
<dbReference type="InterPro" id="IPR011032">
    <property type="entry name" value="GroES-like_sf"/>
</dbReference>
<dbReference type="InterPro" id="IPR020843">
    <property type="entry name" value="ER"/>
</dbReference>
<proteinExistence type="inferred from homology"/>
<organism evidence="4 5">
    <name type="scientific">Exophiala oligosperma</name>
    <dbReference type="NCBI Taxonomy" id="215243"/>
    <lineage>
        <taxon>Eukaryota</taxon>
        <taxon>Fungi</taxon>
        <taxon>Dikarya</taxon>
        <taxon>Ascomycota</taxon>
        <taxon>Pezizomycotina</taxon>
        <taxon>Eurotiomycetes</taxon>
        <taxon>Chaetothyriomycetidae</taxon>
        <taxon>Chaetothyriales</taxon>
        <taxon>Herpotrichiellaceae</taxon>
        <taxon>Exophiala</taxon>
    </lineage>
</organism>
<evidence type="ECO:0000259" key="3">
    <source>
        <dbReference type="SMART" id="SM00829"/>
    </source>
</evidence>
<dbReference type="CDD" id="cd08249">
    <property type="entry name" value="enoyl_reductase_like"/>
    <property type="match status" value="1"/>
</dbReference>